<gene>
    <name evidence="13" type="ORF">KASA_0D00132G</name>
</gene>
<evidence type="ECO:0000256" key="5">
    <source>
        <dbReference type="ARBA" id="ARBA00023163"/>
    </source>
</evidence>
<comment type="function">
    <text evidence="7 8">DNA-dependent RNA polymerase catalyzes the transcription of DNA into RNA using the four ribonucleoside triphosphates as substrates. Specific core component of RNA polymerase III which synthesizes small RNAs, such as 5S rRNA and tRNAs.</text>
</comment>
<evidence type="ECO:0000259" key="12">
    <source>
        <dbReference type="Pfam" id="PF22536"/>
    </source>
</evidence>
<dbReference type="Gene3D" id="1.10.10.10">
    <property type="entry name" value="Winged helix-like DNA-binding domain superfamily/Winged helix DNA-binding domain"/>
    <property type="match status" value="1"/>
</dbReference>
<protein>
    <recommendedName>
        <fullName evidence="3 8">DNA-directed RNA polymerase III subunit RPC3</fullName>
        <shortName evidence="8">RNA polymerase III subunit C3</shortName>
    </recommendedName>
</protein>
<evidence type="ECO:0000256" key="4">
    <source>
        <dbReference type="ARBA" id="ARBA00022478"/>
    </source>
</evidence>
<dbReference type="GO" id="GO:0005666">
    <property type="term" value="C:RNA polymerase III complex"/>
    <property type="evidence" value="ECO:0007669"/>
    <property type="project" value="UniProtKB-UniRule"/>
</dbReference>
<feature type="domain" description="DNA-directed RNA polymerase III subunit RPC3 winged-helix" evidence="12">
    <location>
        <begin position="506"/>
        <end position="579"/>
    </location>
</feature>
<evidence type="ECO:0000256" key="1">
    <source>
        <dbReference type="ARBA" id="ARBA00004123"/>
    </source>
</evidence>
<feature type="domain" description="RNA polymerase III subunit RPC82-related helix-turn-helix" evidence="11">
    <location>
        <begin position="47"/>
        <end position="121"/>
    </location>
</feature>
<comment type="similarity">
    <text evidence="8">Belongs to the RNA polymerase beta chain family.</text>
</comment>
<evidence type="ECO:0000256" key="6">
    <source>
        <dbReference type="ARBA" id="ARBA00023242"/>
    </source>
</evidence>
<dbReference type="Pfam" id="PF08221">
    <property type="entry name" value="HTH_9"/>
    <property type="match status" value="1"/>
</dbReference>
<dbReference type="OrthoDB" id="272392at2759"/>
<dbReference type="Pfam" id="PF05645">
    <property type="entry name" value="RNA_pol_Rpc82"/>
    <property type="match status" value="1"/>
</dbReference>
<evidence type="ECO:0000256" key="7">
    <source>
        <dbReference type="ARBA" id="ARBA00025127"/>
    </source>
</evidence>
<feature type="region of interest" description="Disordered" evidence="9">
    <location>
        <begin position="1"/>
        <end position="37"/>
    </location>
</feature>
<name>A0A1X7RBL8_9SACH</name>
<dbReference type="InterPro" id="IPR055207">
    <property type="entry name" value="POLR3C_WHD"/>
</dbReference>
<dbReference type="Proteomes" id="UP000196158">
    <property type="component" value="Unassembled WGS sequence"/>
</dbReference>
<sequence>MEGLEIPNLPSDQQTVNGSTSDHENDDPEFQPSVSSLEQRIENPEKFLYTELIRANLGERAASIIDLLISLGRLSIREMHNWLNRNLATYSSSTEKEWSIKDIKTTIVPLIQLRCLKYFEETSFSGKKTTYYYYNEDGPLLMLYSGLIIEEMNRLYPPNSEESDISAAQIIQNVLTVGSISLSEFSENLTEDSKISKYTVSEIFVKLCDDKFLTPISKLNYTPLADFWTVLYDKHYNAIPRTSALSDLKKRMEAKGRAKEEFLNIIKNNNEPSKVITTDPLTSLRTVHKNVPLTFNIDRFLKSRRSKHLVQLSRFRIGPISAQVYKAALKLTEKRSVDLIHPLTKTGLLQDLDEAIGIHDDVTLMEENGATFNAIELAKHLPPDIQLKGSLVTQKRETGSNKRSNEEQDSSVAKKKLKTKDGFVIPSLPKHVSENIGDKEDLDNSDGDMDMDDDFNDTSNSVNLVNMHLKLLSTSSIPFLQETRPGVFYVPYTKLMPIVRSSVYDYIIASTLGQSAMRIRRCIIANRLVSEKVINSMALMREKDIRSTIAALIKYNVAEIQEVPRTMDRSAARAVFLFRSKESHSYSFMKQNLEWNLANLIYKKEKLKDENTTLLTKANREDVKGNEAELLLSSELNQLKMVNERELTTFTRLTRVISLWEVFRFYV</sequence>
<feature type="region of interest" description="Disordered" evidence="9">
    <location>
        <begin position="391"/>
        <end position="414"/>
    </location>
</feature>
<evidence type="ECO:0000313" key="14">
    <source>
        <dbReference type="Proteomes" id="UP000196158"/>
    </source>
</evidence>
<organism evidence="13 14">
    <name type="scientific">Maudiozyma saulgeensis</name>
    <dbReference type="NCBI Taxonomy" id="1789683"/>
    <lineage>
        <taxon>Eukaryota</taxon>
        <taxon>Fungi</taxon>
        <taxon>Dikarya</taxon>
        <taxon>Ascomycota</taxon>
        <taxon>Saccharomycotina</taxon>
        <taxon>Saccharomycetes</taxon>
        <taxon>Saccharomycetales</taxon>
        <taxon>Saccharomycetaceae</taxon>
        <taxon>Maudiozyma</taxon>
    </lineage>
</organism>
<reference evidence="13 14" key="1">
    <citation type="submission" date="2017-04" db="EMBL/GenBank/DDBJ databases">
        <authorList>
            <person name="Afonso C.L."/>
            <person name="Miller P.J."/>
            <person name="Scott M.A."/>
            <person name="Spackman E."/>
            <person name="Goraichik I."/>
            <person name="Dimitrov K.M."/>
            <person name="Suarez D.L."/>
            <person name="Swayne D.E."/>
        </authorList>
    </citation>
    <scope>NUCLEOTIDE SEQUENCE [LARGE SCALE GENOMIC DNA]</scope>
</reference>
<dbReference type="STRING" id="1789683.A0A1X7RBL8"/>
<proteinExistence type="inferred from homology"/>
<keyword evidence="4 8" id="KW-0240">DNA-directed RNA polymerase</keyword>
<keyword evidence="14" id="KW-1185">Reference proteome</keyword>
<dbReference type="GO" id="GO:0003697">
    <property type="term" value="F:single-stranded DNA binding"/>
    <property type="evidence" value="ECO:0007669"/>
    <property type="project" value="UniProtKB-UniRule"/>
</dbReference>
<keyword evidence="6 8" id="KW-0539">Nucleus</keyword>
<accession>A0A1X7RBL8</accession>
<dbReference type="Pfam" id="PF22536">
    <property type="entry name" value="WHD_POLR3C"/>
    <property type="match status" value="1"/>
</dbReference>
<dbReference type="Pfam" id="PF20912">
    <property type="entry name" value="RPC3_helical"/>
    <property type="match status" value="1"/>
</dbReference>
<dbReference type="InterPro" id="IPR013197">
    <property type="entry name" value="RNA_pol_III_RPC82-rel_HTH"/>
</dbReference>
<dbReference type="GO" id="GO:0006351">
    <property type="term" value="P:DNA-templated transcription"/>
    <property type="evidence" value="ECO:0007669"/>
    <property type="project" value="InterPro"/>
</dbReference>
<evidence type="ECO:0000256" key="2">
    <source>
        <dbReference type="ARBA" id="ARBA00011206"/>
    </source>
</evidence>
<evidence type="ECO:0000259" key="11">
    <source>
        <dbReference type="Pfam" id="PF08221"/>
    </source>
</evidence>
<evidence type="ECO:0000259" key="10">
    <source>
        <dbReference type="Pfam" id="PF05645"/>
    </source>
</evidence>
<dbReference type="InterPro" id="IPR036388">
    <property type="entry name" value="WH-like_DNA-bd_sf"/>
</dbReference>
<dbReference type="PANTHER" id="PTHR12949">
    <property type="entry name" value="RNA POLYMERASE III DNA DIRECTED -RELATED"/>
    <property type="match status" value="1"/>
</dbReference>
<keyword evidence="5 8" id="KW-0804">Transcription</keyword>
<feature type="compositionally biased region" description="Polar residues" evidence="9">
    <location>
        <begin position="10"/>
        <end position="20"/>
    </location>
</feature>
<evidence type="ECO:0000256" key="9">
    <source>
        <dbReference type="SAM" id="MobiDB-lite"/>
    </source>
</evidence>
<feature type="compositionally biased region" description="Basic and acidic residues" evidence="9">
    <location>
        <begin position="394"/>
        <end position="406"/>
    </location>
</feature>
<dbReference type="PANTHER" id="PTHR12949:SF0">
    <property type="entry name" value="DNA-DIRECTED RNA POLYMERASE III SUBUNIT RPC3"/>
    <property type="match status" value="1"/>
</dbReference>
<dbReference type="AlphaFoldDB" id="A0A1X7RBL8"/>
<evidence type="ECO:0000313" key="13">
    <source>
        <dbReference type="EMBL" id="SMN22860.1"/>
    </source>
</evidence>
<evidence type="ECO:0000256" key="3">
    <source>
        <dbReference type="ARBA" id="ARBA00016689"/>
    </source>
</evidence>
<comment type="subcellular location">
    <subcellularLocation>
        <location evidence="1 8">Nucleus</location>
    </subcellularLocation>
</comment>
<feature type="domain" description="RNA polymerase III Rpc82 C -terminal" evidence="10">
    <location>
        <begin position="202"/>
        <end position="498"/>
    </location>
</feature>
<dbReference type="InterPro" id="IPR008806">
    <property type="entry name" value="RNA_pol_III_Rpc82_C"/>
</dbReference>
<dbReference type="EMBL" id="FXLY01000015">
    <property type="protein sequence ID" value="SMN22860.1"/>
    <property type="molecule type" value="Genomic_DNA"/>
</dbReference>
<comment type="subunit">
    <text evidence="2 8">Component of the RNA polymerase III (Pol III) complex consisting of 17 subunits.</text>
</comment>
<dbReference type="InterPro" id="IPR039748">
    <property type="entry name" value="RPC3"/>
</dbReference>
<evidence type="ECO:0000256" key="8">
    <source>
        <dbReference type="RuleBase" id="RU367076"/>
    </source>
</evidence>